<keyword evidence="2 4" id="KW-0479">Metal-binding</keyword>
<dbReference type="InterPro" id="IPR011429">
    <property type="entry name" value="Cyt_c_Planctomycete-type"/>
</dbReference>
<keyword evidence="7" id="KW-1185">Reference proteome</keyword>
<dbReference type="PANTHER" id="PTHR35889:SF3">
    <property type="entry name" value="F-BOX DOMAIN-CONTAINING PROTEIN"/>
    <property type="match status" value="1"/>
</dbReference>
<keyword evidence="3 4" id="KW-0408">Iron</keyword>
<evidence type="ECO:0000256" key="4">
    <source>
        <dbReference type="PROSITE-ProRule" id="PRU00433"/>
    </source>
</evidence>
<dbReference type="GO" id="GO:0020037">
    <property type="term" value="F:heme binding"/>
    <property type="evidence" value="ECO:0007669"/>
    <property type="project" value="InterPro"/>
</dbReference>
<dbReference type="Proteomes" id="UP000003688">
    <property type="component" value="Unassembled WGS sequence"/>
</dbReference>
<dbReference type="InterPro" id="IPR036909">
    <property type="entry name" value="Cyt_c-like_dom_sf"/>
</dbReference>
<evidence type="ECO:0000256" key="2">
    <source>
        <dbReference type="ARBA" id="ARBA00022723"/>
    </source>
</evidence>
<dbReference type="PANTHER" id="PTHR35889">
    <property type="entry name" value="CYCLOINULO-OLIGOSACCHARIDE FRUCTANOTRANSFERASE-RELATED"/>
    <property type="match status" value="1"/>
</dbReference>
<dbReference type="AlphaFoldDB" id="B9XKF9"/>
<name>B9XKF9_PEDPL</name>
<dbReference type="GO" id="GO:0046872">
    <property type="term" value="F:metal ion binding"/>
    <property type="evidence" value="ECO:0007669"/>
    <property type="project" value="UniProtKB-KW"/>
</dbReference>
<dbReference type="OrthoDB" id="127107at2"/>
<dbReference type="Pfam" id="PF07635">
    <property type="entry name" value="PSCyt1"/>
    <property type="match status" value="1"/>
</dbReference>
<evidence type="ECO:0000256" key="1">
    <source>
        <dbReference type="ARBA" id="ARBA00022617"/>
    </source>
</evidence>
<evidence type="ECO:0000313" key="7">
    <source>
        <dbReference type="Proteomes" id="UP000003688"/>
    </source>
</evidence>
<dbReference type="InterPro" id="IPR009056">
    <property type="entry name" value="Cyt_c-like_dom"/>
</dbReference>
<dbReference type="RefSeq" id="WP_007416302.1">
    <property type="nucleotide sequence ID" value="NZ_ABOX02000025.1"/>
</dbReference>
<gene>
    <name evidence="6" type="ORF">Cflav_PD2618</name>
</gene>
<dbReference type="EMBL" id="ABOX02000025">
    <property type="protein sequence ID" value="EEF59629.1"/>
    <property type="molecule type" value="Genomic_DNA"/>
</dbReference>
<comment type="caution">
    <text evidence="6">The sequence shown here is derived from an EMBL/GenBank/DDBJ whole genome shotgun (WGS) entry which is preliminary data.</text>
</comment>
<dbReference type="STRING" id="320771.Cflav_PD2618"/>
<protein>
    <recommendedName>
        <fullName evidence="5">Cytochrome c domain-containing protein</fullName>
    </recommendedName>
</protein>
<evidence type="ECO:0000259" key="5">
    <source>
        <dbReference type="PROSITE" id="PS51007"/>
    </source>
</evidence>
<dbReference type="Pfam" id="PF07583">
    <property type="entry name" value="PSCyt2"/>
    <property type="match status" value="1"/>
</dbReference>
<dbReference type="Pfam" id="PF07587">
    <property type="entry name" value="PSD1"/>
    <property type="match status" value="1"/>
</dbReference>
<sequence length="1041" mass="117266" precursor="true">MSLCLMSRQSFKTSVRSLARVVVGSFFLNSACIRAAELDLSKLPPPANTKVDFVKDIQPILEKNCYSCHGPARQKADLRWDVKEIAFKGTEHGPVIVPGKSAESRMIVLVSGIDPNMVMPQKGDRLTLQEVSLLRAWIDQGAKWPEGLDPKSYTEKKSHWSFKAPVKAPIPAVKDKKWVRNPIDAFVLARLEKEKLHPSSEADRVTLIRRLSLDLTGLPPTIKEIDDFVADKSPDAYEKLVERLLDSPHYGERWGRQWLDAARYADTNGYEKDVPRSIWLYRNWVINAFNKNMRFDEFTIEQMAGDLLPNATTEQKIATGFHRNSMINEEGGVDPEEFRVAAIINRVETTGKAWLGLTVNCAQCHTHKYDPISHKEYYQLFALLNNDDEPMLEVPSKEQQAKRAEIKKRVAAVEDEMLAKDSDLANRQAAWEEKQRADAVEWTVLDPESYFGAVGTKFTEEDDKSLLATASNPGSSTYTVTTKTKLNNITAFRLEAITDPNLPHNGPGRADNGNYVLTDFKIDAISADGKATNHVKLENATADYSQPGFSITNVLNGNGKGKVGWAVDGGPGRINVDHRAAFETREPVGFPEGTTLIFTLKQLFGGQHTLGRFRLSATTRTQHPIVADPFMPAIRKVLNTPLEKRTAEQQRELFSIYRKLDSKCEEGNQKIGKIMDEWPLADTTMVLAARPEPRETHIFKRGDFRKPLEEVKPDVPAFMPALPKNVPHNRLALGRWLVDRNNPLTARVTINRFWQAYFGRGIVTTSEDFGTQGDKPSHPELLDWLACEFMDKGWDMKAMHRLIVESATYRQASKVTPELYKIDQYNRLLARGPRFRVESETIHDIALKTAGLLSDKIGGPSVYPPIPDGVLGLAYGAPMKWEVSKGEDRYRRALYTFWKRSAPYPALSIFDSPNADVVCVRRVMSDTPLQALTTLNDSVFHEAAQAMAMRVWKEGGKTDRERAIYGFRLCTGRQPDETELKALLGMLKDEEEYFENRSTEAIQVASEDPKNPPANVNLHQVAAWTLASRVLLNMDETITKE</sequence>
<dbReference type="SUPFAM" id="SSF46626">
    <property type="entry name" value="Cytochrome c"/>
    <property type="match status" value="1"/>
</dbReference>
<accession>B9XKF9</accession>
<dbReference type="PROSITE" id="PS51007">
    <property type="entry name" value="CYTC"/>
    <property type="match status" value="1"/>
</dbReference>
<dbReference type="InterPro" id="IPR022655">
    <property type="entry name" value="DUF1553"/>
</dbReference>
<proteinExistence type="predicted"/>
<organism evidence="6 7">
    <name type="scientific">Pedosphaera parvula (strain Ellin514)</name>
    <dbReference type="NCBI Taxonomy" id="320771"/>
    <lineage>
        <taxon>Bacteria</taxon>
        <taxon>Pseudomonadati</taxon>
        <taxon>Verrucomicrobiota</taxon>
        <taxon>Pedosphaerae</taxon>
        <taxon>Pedosphaerales</taxon>
        <taxon>Pedosphaeraceae</taxon>
        <taxon>Pedosphaera</taxon>
    </lineage>
</organism>
<evidence type="ECO:0000313" key="6">
    <source>
        <dbReference type="EMBL" id="EEF59629.1"/>
    </source>
</evidence>
<evidence type="ECO:0000256" key="3">
    <source>
        <dbReference type="ARBA" id="ARBA00023004"/>
    </source>
</evidence>
<feature type="domain" description="Cytochrome c" evidence="5">
    <location>
        <begin position="52"/>
        <end position="142"/>
    </location>
</feature>
<reference evidence="6 7" key="1">
    <citation type="journal article" date="2011" name="J. Bacteriol.">
        <title>Genome sequence of 'Pedosphaera parvula' Ellin514, an aerobic Verrucomicrobial isolate from pasture soil.</title>
        <authorList>
            <person name="Kant R."/>
            <person name="van Passel M.W."/>
            <person name="Sangwan P."/>
            <person name="Palva A."/>
            <person name="Lucas S."/>
            <person name="Copeland A."/>
            <person name="Lapidus A."/>
            <person name="Glavina Del Rio T."/>
            <person name="Dalin E."/>
            <person name="Tice H."/>
            <person name="Bruce D."/>
            <person name="Goodwin L."/>
            <person name="Pitluck S."/>
            <person name="Chertkov O."/>
            <person name="Larimer F.W."/>
            <person name="Land M.L."/>
            <person name="Hauser L."/>
            <person name="Brettin T.S."/>
            <person name="Detter J.C."/>
            <person name="Han S."/>
            <person name="de Vos W.M."/>
            <person name="Janssen P.H."/>
            <person name="Smidt H."/>
        </authorList>
    </citation>
    <scope>NUCLEOTIDE SEQUENCE [LARGE SCALE GENOMIC DNA]</scope>
    <source>
        <strain evidence="6 7">Ellin514</strain>
    </source>
</reference>
<dbReference type="InterPro" id="IPR011444">
    <property type="entry name" value="DUF1549"/>
</dbReference>
<keyword evidence="1 4" id="KW-0349">Heme</keyword>
<dbReference type="GO" id="GO:0009055">
    <property type="term" value="F:electron transfer activity"/>
    <property type="evidence" value="ECO:0007669"/>
    <property type="project" value="InterPro"/>
</dbReference>